<dbReference type="OrthoDB" id="6070754at2759"/>
<protein>
    <submittedName>
        <fullName evidence="2">Uncharacterized protein</fullName>
    </submittedName>
</protein>
<organism evidence="2 3">
    <name type="scientific">Elysia chlorotica</name>
    <name type="common">Eastern emerald elysia</name>
    <name type="synonym">Sea slug</name>
    <dbReference type="NCBI Taxonomy" id="188477"/>
    <lineage>
        <taxon>Eukaryota</taxon>
        <taxon>Metazoa</taxon>
        <taxon>Spiralia</taxon>
        <taxon>Lophotrochozoa</taxon>
        <taxon>Mollusca</taxon>
        <taxon>Gastropoda</taxon>
        <taxon>Heterobranchia</taxon>
        <taxon>Euthyneura</taxon>
        <taxon>Panpulmonata</taxon>
        <taxon>Sacoglossa</taxon>
        <taxon>Placobranchoidea</taxon>
        <taxon>Plakobranchidae</taxon>
        <taxon>Elysia</taxon>
    </lineage>
</organism>
<sequence>MLPGGFKKDSRIWLHKNASAFQKKAFSKCECDGQGMLMGDPYESMAQDQFNCSEPLLKDASGRIYKKDSRTWLHKSSRKKMKSPRLATTMEDIEAHGLSAGEAQEAVVVRTRSSAELLRVQAGANKVKKKKTMTLMSMIVTPPSSGGAADPAPNTRQRCKYRCSPLRASYHDVSGACRGCTAISAFASDLCIAAKFDECEALPVQDRSPSRLALQDHFADSDCDDNDIDNCDDDEEDDDDGDDGDDVFDEGMEDADTRKLRDRGGYCAGAGVQRVNRNHSTVEVTKDGLRELEKMMKEVHSRVRSFVLENY</sequence>
<comment type="caution">
    <text evidence="2">The sequence shown here is derived from an EMBL/GenBank/DDBJ whole genome shotgun (WGS) entry which is preliminary data.</text>
</comment>
<evidence type="ECO:0000313" key="2">
    <source>
        <dbReference type="EMBL" id="RUS76185.1"/>
    </source>
</evidence>
<dbReference type="AlphaFoldDB" id="A0A3S1BVX1"/>
<feature type="region of interest" description="Disordered" evidence="1">
    <location>
        <begin position="224"/>
        <end position="253"/>
    </location>
</feature>
<proteinExistence type="predicted"/>
<name>A0A3S1BVX1_ELYCH</name>
<accession>A0A3S1BVX1</accession>
<keyword evidence="3" id="KW-1185">Reference proteome</keyword>
<dbReference type="EMBL" id="RQTK01000682">
    <property type="protein sequence ID" value="RUS76185.1"/>
    <property type="molecule type" value="Genomic_DNA"/>
</dbReference>
<reference evidence="2 3" key="1">
    <citation type="submission" date="2019-01" db="EMBL/GenBank/DDBJ databases">
        <title>A draft genome assembly of the solar-powered sea slug Elysia chlorotica.</title>
        <authorList>
            <person name="Cai H."/>
            <person name="Li Q."/>
            <person name="Fang X."/>
            <person name="Li J."/>
            <person name="Curtis N.E."/>
            <person name="Altenburger A."/>
            <person name="Shibata T."/>
            <person name="Feng M."/>
            <person name="Maeda T."/>
            <person name="Schwartz J.A."/>
            <person name="Shigenobu S."/>
            <person name="Lundholm N."/>
            <person name="Nishiyama T."/>
            <person name="Yang H."/>
            <person name="Hasebe M."/>
            <person name="Li S."/>
            <person name="Pierce S.K."/>
            <person name="Wang J."/>
        </authorList>
    </citation>
    <scope>NUCLEOTIDE SEQUENCE [LARGE SCALE GENOMIC DNA]</scope>
    <source>
        <strain evidence="2">EC2010</strain>
        <tissue evidence="2">Whole organism of an adult</tissue>
    </source>
</reference>
<gene>
    <name evidence="2" type="ORF">EGW08_016063</name>
</gene>
<evidence type="ECO:0000313" key="3">
    <source>
        <dbReference type="Proteomes" id="UP000271974"/>
    </source>
</evidence>
<dbReference type="Proteomes" id="UP000271974">
    <property type="component" value="Unassembled WGS sequence"/>
</dbReference>
<evidence type="ECO:0000256" key="1">
    <source>
        <dbReference type="SAM" id="MobiDB-lite"/>
    </source>
</evidence>